<feature type="region of interest" description="Disordered" evidence="1">
    <location>
        <begin position="32"/>
        <end position="60"/>
    </location>
</feature>
<dbReference type="Pfam" id="PF03732">
    <property type="entry name" value="Retrotrans_gag"/>
    <property type="match status" value="1"/>
</dbReference>
<keyword evidence="3" id="KW-0808">Transferase</keyword>
<organism evidence="3">
    <name type="scientific">Tanacetum cinerariifolium</name>
    <name type="common">Dalmatian daisy</name>
    <name type="synonym">Chrysanthemum cinerariifolium</name>
    <dbReference type="NCBI Taxonomy" id="118510"/>
    <lineage>
        <taxon>Eukaryota</taxon>
        <taxon>Viridiplantae</taxon>
        <taxon>Streptophyta</taxon>
        <taxon>Embryophyta</taxon>
        <taxon>Tracheophyta</taxon>
        <taxon>Spermatophyta</taxon>
        <taxon>Magnoliopsida</taxon>
        <taxon>eudicotyledons</taxon>
        <taxon>Gunneridae</taxon>
        <taxon>Pentapetalae</taxon>
        <taxon>asterids</taxon>
        <taxon>campanulids</taxon>
        <taxon>Asterales</taxon>
        <taxon>Asteraceae</taxon>
        <taxon>Asteroideae</taxon>
        <taxon>Anthemideae</taxon>
        <taxon>Anthemidinae</taxon>
        <taxon>Tanacetum</taxon>
    </lineage>
</organism>
<protein>
    <submittedName>
        <fullName evidence="3">Reverse transcriptase domain-containing protein</fullName>
    </submittedName>
</protein>
<evidence type="ECO:0000259" key="2">
    <source>
        <dbReference type="Pfam" id="PF03732"/>
    </source>
</evidence>
<gene>
    <name evidence="3" type="ORF">Tci_428059</name>
</gene>
<proteinExistence type="predicted"/>
<dbReference type="EMBL" id="BKCJ010189030">
    <property type="protein sequence ID" value="GEY56085.1"/>
    <property type="molecule type" value="Genomic_DNA"/>
</dbReference>
<accession>A0A699HP17</accession>
<evidence type="ECO:0000313" key="3">
    <source>
        <dbReference type="EMBL" id="GEY56085.1"/>
    </source>
</evidence>
<feature type="domain" description="Retrotransposon gag" evidence="2">
    <location>
        <begin position="312"/>
        <end position="382"/>
    </location>
</feature>
<feature type="compositionally biased region" description="Polar residues" evidence="1">
    <location>
        <begin position="32"/>
        <end position="45"/>
    </location>
</feature>
<dbReference type="GO" id="GO:0003964">
    <property type="term" value="F:RNA-directed DNA polymerase activity"/>
    <property type="evidence" value="ECO:0007669"/>
    <property type="project" value="UniProtKB-KW"/>
</dbReference>
<dbReference type="AlphaFoldDB" id="A0A699HP17"/>
<comment type="caution">
    <text evidence="3">The sequence shown here is derived from an EMBL/GenBank/DDBJ whole genome shotgun (WGS) entry which is preliminary data.</text>
</comment>
<sequence>MSSSTHPIILNNSDIKDAFSLTNIPNYVSASPNHSPASLGNTPSDASEDPFEDQELLPPKEQVSYLTSSTTDLSNPSRKQACILVPPSLSVYTPTSPQIFEIGKSSIKMHMKHHEKQIEDILNYLEELSFHRIEKIEERLVNDWMIIQRDFDELKTELEKAHSQISGLQKKHIGQKDKIAFARFRISTLEITLKDIQARHQMALKRTSTSAAPAMTQAVIRQLVADSVAAALEAQAANMENADNTNRNPEPKEALIARKCSYKEFISCQPFNFKGAEGAVGLIRWFKQSKSVFSYSNCTKDCKVKFATEAYKITWSEFKKLLIKKYCPRTEVKKMEDEFYNLTVKINDLKTYVRRFQELATLCPIMVPNSEKMMEVFIGGLSQSIEGNVTASKPQTLEEAINISQRLMDQNRRQEAVRAYAINLTKSSWYAGNLPLCRRCRLHHT</sequence>
<dbReference type="InterPro" id="IPR005162">
    <property type="entry name" value="Retrotrans_gag_dom"/>
</dbReference>
<reference evidence="3" key="1">
    <citation type="journal article" date="2019" name="Sci. Rep.">
        <title>Draft genome of Tanacetum cinerariifolium, the natural source of mosquito coil.</title>
        <authorList>
            <person name="Yamashiro T."/>
            <person name="Shiraishi A."/>
            <person name="Satake H."/>
            <person name="Nakayama K."/>
        </authorList>
    </citation>
    <scope>NUCLEOTIDE SEQUENCE</scope>
</reference>
<feature type="compositionally biased region" description="Acidic residues" evidence="1">
    <location>
        <begin position="46"/>
        <end position="55"/>
    </location>
</feature>
<keyword evidence="3" id="KW-0695">RNA-directed DNA polymerase</keyword>
<keyword evidence="3" id="KW-0548">Nucleotidyltransferase</keyword>
<name>A0A699HP17_TANCI</name>
<evidence type="ECO:0000256" key="1">
    <source>
        <dbReference type="SAM" id="MobiDB-lite"/>
    </source>
</evidence>